<dbReference type="AlphaFoldDB" id="A0A497ERA4"/>
<dbReference type="InterPro" id="IPR005111">
    <property type="entry name" value="MoeA_C_domain_IV"/>
</dbReference>
<dbReference type="PROSITE" id="PS01079">
    <property type="entry name" value="MOCF_BIOSYNTHESIS_2"/>
    <property type="match status" value="1"/>
</dbReference>
<protein>
    <recommendedName>
        <fullName evidence="4">molybdopterin molybdotransferase</fullName>
        <ecNumber evidence="4">2.10.1.1</ecNumber>
    </recommendedName>
</protein>
<dbReference type="InterPro" id="IPR008284">
    <property type="entry name" value="MoCF_biosynth_CS"/>
</dbReference>
<dbReference type="InterPro" id="IPR036135">
    <property type="entry name" value="MoeA_linker/N_sf"/>
</dbReference>
<dbReference type="GO" id="GO:0005737">
    <property type="term" value="C:cytoplasm"/>
    <property type="evidence" value="ECO:0007669"/>
    <property type="project" value="TreeGrafter"/>
</dbReference>
<comment type="pathway">
    <text evidence="2">Cofactor biosynthesis; molybdopterin biosynthesis.</text>
</comment>
<dbReference type="SMART" id="SM00852">
    <property type="entry name" value="MoCF_biosynth"/>
    <property type="match status" value="1"/>
</dbReference>
<evidence type="ECO:0000256" key="1">
    <source>
        <dbReference type="ARBA" id="ARBA00001946"/>
    </source>
</evidence>
<dbReference type="CDD" id="cd00887">
    <property type="entry name" value="MoeA"/>
    <property type="match status" value="1"/>
</dbReference>
<dbReference type="NCBIfam" id="NF045515">
    <property type="entry name" value="Glp_gephyrin"/>
    <property type="match status" value="1"/>
</dbReference>
<dbReference type="PANTHER" id="PTHR10192">
    <property type="entry name" value="MOLYBDOPTERIN BIOSYNTHESIS PROTEIN"/>
    <property type="match status" value="1"/>
</dbReference>
<evidence type="ECO:0000256" key="5">
    <source>
        <dbReference type="ARBA" id="ARBA00022505"/>
    </source>
</evidence>
<dbReference type="SUPFAM" id="SSF63882">
    <property type="entry name" value="MoeA N-terminal region -like"/>
    <property type="match status" value="1"/>
</dbReference>
<name>A0A497ERA4_9CREN</name>
<sequence length="400" mass="42838">MLLSKVSRKDAIERVSLLDAIGRVLAEDIVAEEDIPCFNRSAVDGYAVRSRDTFGASHVNPVKLKVVGRVDVGETPSISVSEGEAVEIATGAVIPDGADAVVMYEDVKAVDGEIDVFKPVTPLENVSLKGEDVKKGEVVARKGLILRPWDIGVLASLNIPYVNVVAKVKVAVFSTGNELVEVGERPPPGKLVNSTKSLVLTAVKELGCETLDLGLVPDDVEKIVERMREGVNVADVLITTGGTSIGKRDYVREALEKAGGSILAHGIAMKPGKPTGLGLLEGKPVIMLSGYPVAALVGFEAFIKPLIYHMLGAQEQPRAVIKARLTRRVASTPGTRSYLRVFVEKRGDVFYAEPLRLTGSGVLSSVVKANGIVIIPEHRDGFDEGEEVYVQLIRPVEEGF</sequence>
<dbReference type="Pfam" id="PF00994">
    <property type="entry name" value="MoCF_biosynth"/>
    <property type="match status" value="1"/>
</dbReference>
<evidence type="ECO:0000313" key="13">
    <source>
        <dbReference type="EMBL" id="RLE51394.1"/>
    </source>
</evidence>
<evidence type="ECO:0000256" key="10">
    <source>
        <dbReference type="ARBA" id="ARBA00047317"/>
    </source>
</evidence>
<evidence type="ECO:0000256" key="4">
    <source>
        <dbReference type="ARBA" id="ARBA00013269"/>
    </source>
</evidence>
<dbReference type="GO" id="GO:0006777">
    <property type="term" value="P:Mo-molybdopterin cofactor biosynthetic process"/>
    <property type="evidence" value="ECO:0007669"/>
    <property type="project" value="UniProtKB-KW"/>
</dbReference>
<comment type="caution">
    <text evidence="12">The sequence shown here is derived from an EMBL/GenBank/DDBJ whole genome shotgun (WGS) entry which is preliminary data.</text>
</comment>
<dbReference type="FunFam" id="2.40.340.10:FF:000005">
    <property type="entry name" value="Molybdopterin molybdenumtransferase MoeA"/>
    <property type="match status" value="1"/>
</dbReference>
<evidence type="ECO:0000256" key="3">
    <source>
        <dbReference type="ARBA" id="ARBA00010763"/>
    </source>
</evidence>
<keyword evidence="6 12" id="KW-0808">Transferase</keyword>
<dbReference type="Proteomes" id="UP000272051">
    <property type="component" value="Unassembled WGS sequence"/>
</dbReference>
<dbReference type="SUPFAM" id="SSF53218">
    <property type="entry name" value="Molybdenum cofactor biosynthesis proteins"/>
    <property type="match status" value="1"/>
</dbReference>
<organism evidence="12 15">
    <name type="scientific">Thermoproteota archaeon</name>
    <dbReference type="NCBI Taxonomy" id="2056631"/>
    <lineage>
        <taxon>Archaea</taxon>
        <taxon>Thermoproteota</taxon>
    </lineage>
</organism>
<dbReference type="FunFam" id="2.170.190.11:FF:000001">
    <property type="entry name" value="Molybdopterin molybdenumtransferase"/>
    <property type="match status" value="1"/>
</dbReference>
<comment type="similarity">
    <text evidence="3">Belongs to the MoeA family.</text>
</comment>
<accession>A0A497ERA4</accession>
<dbReference type="EMBL" id="QMQX01000112">
    <property type="protein sequence ID" value="RLE51394.1"/>
    <property type="molecule type" value="Genomic_DNA"/>
</dbReference>
<dbReference type="GO" id="GO:0061599">
    <property type="term" value="F:molybdopterin molybdotransferase activity"/>
    <property type="evidence" value="ECO:0007669"/>
    <property type="project" value="UniProtKB-EC"/>
</dbReference>
<keyword evidence="5" id="KW-0500">Molybdenum</keyword>
<dbReference type="EC" id="2.10.1.1" evidence="4"/>
<dbReference type="InterPro" id="IPR036425">
    <property type="entry name" value="MoaB/Mog-like_dom_sf"/>
</dbReference>
<evidence type="ECO:0000256" key="9">
    <source>
        <dbReference type="ARBA" id="ARBA00023150"/>
    </source>
</evidence>
<dbReference type="GO" id="GO:0046872">
    <property type="term" value="F:metal ion binding"/>
    <property type="evidence" value="ECO:0007669"/>
    <property type="project" value="UniProtKB-KW"/>
</dbReference>
<keyword evidence="8" id="KW-0460">Magnesium</keyword>
<dbReference type="Gene3D" id="3.40.980.10">
    <property type="entry name" value="MoaB/Mog-like domain"/>
    <property type="match status" value="1"/>
</dbReference>
<evidence type="ECO:0000313" key="14">
    <source>
        <dbReference type="Proteomes" id="UP000272051"/>
    </source>
</evidence>
<dbReference type="InterPro" id="IPR038987">
    <property type="entry name" value="MoeA-like"/>
</dbReference>
<dbReference type="PANTHER" id="PTHR10192:SF19">
    <property type="entry name" value="MOLYBDOPTERIN BIOSYNTHESIS PROTEIN MJ0666-RELATED"/>
    <property type="match status" value="1"/>
</dbReference>
<keyword evidence="7" id="KW-0479">Metal-binding</keyword>
<dbReference type="Gene3D" id="2.40.340.10">
    <property type="entry name" value="MoeA, C-terminal, domain IV"/>
    <property type="match status" value="1"/>
</dbReference>
<dbReference type="Pfam" id="PF03454">
    <property type="entry name" value="MoeA_C"/>
    <property type="match status" value="1"/>
</dbReference>
<dbReference type="SUPFAM" id="SSF63867">
    <property type="entry name" value="MoeA C-terminal domain-like"/>
    <property type="match status" value="1"/>
</dbReference>
<evidence type="ECO:0000313" key="15">
    <source>
        <dbReference type="Proteomes" id="UP000278475"/>
    </source>
</evidence>
<dbReference type="Gene3D" id="3.90.105.10">
    <property type="entry name" value="Molybdopterin biosynthesis moea protein, domain 2"/>
    <property type="match status" value="1"/>
</dbReference>
<evidence type="ECO:0000256" key="6">
    <source>
        <dbReference type="ARBA" id="ARBA00022679"/>
    </source>
</evidence>
<reference evidence="14 15" key="1">
    <citation type="submission" date="2018-06" db="EMBL/GenBank/DDBJ databases">
        <title>Extensive metabolic versatility and redundancy in microbially diverse, dynamic hydrothermal sediments.</title>
        <authorList>
            <person name="Dombrowski N."/>
            <person name="Teske A."/>
            <person name="Baker B.J."/>
        </authorList>
    </citation>
    <scope>NUCLEOTIDE SEQUENCE [LARGE SCALE GENOMIC DNA]</scope>
    <source>
        <strain evidence="13">B34_G17</strain>
        <strain evidence="12">B66_G16</strain>
    </source>
</reference>
<feature type="domain" description="MoaB/Mog" evidence="11">
    <location>
        <begin position="171"/>
        <end position="309"/>
    </location>
</feature>
<dbReference type="FunFam" id="3.40.980.10:FF:000004">
    <property type="entry name" value="Molybdopterin molybdenumtransferase"/>
    <property type="match status" value="1"/>
</dbReference>
<proteinExistence type="inferred from homology"/>
<dbReference type="EMBL" id="QMQV01000028">
    <property type="protein sequence ID" value="RLE49646.1"/>
    <property type="molecule type" value="Genomic_DNA"/>
</dbReference>
<dbReference type="InterPro" id="IPR036688">
    <property type="entry name" value="MoeA_C_domain_IV_sf"/>
</dbReference>
<comment type="catalytic activity">
    <reaction evidence="10">
        <text>adenylyl-molybdopterin + molybdate = Mo-molybdopterin + AMP + H(+)</text>
        <dbReference type="Rhea" id="RHEA:35047"/>
        <dbReference type="ChEBI" id="CHEBI:15378"/>
        <dbReference type="ChEBI" id="CHEBI:36264"/>
        <dbReference type="ChEBI" id="CHEBI:62727"/>
        <dbReference type="ChEBI" id="CHEBI:71302"/>
        <dbReference type="ChEBI" id="CHEBI:456215"/>
        <dbReference type="EC" id="2.10.1.1"/>
    </reaction>
</comment>
<evidence type="ECO:0000256" key="2">
    <source>
        <dbReference type="ARBA" id="ARBA00005046"/>
    </source>
</evidence>
<evidence type="ECO:0000259" key="11">
    <source>
        <dbReference type="SMART" id="SM00852"/>
    </source>
</evidence>
<dbReference type="Proteomes" id="UP000278475">
    <property type="component" value="Unassembled WGS sequence"/>
</dbReference>
<dbReference type="NCBIfam" id="TIGR00177">
    <property type="entry name" value="molyb_syn"/>
    <property type="match status" value="1"/>
</dbReference>
<gene>
    <name evidence="12" type="ORF">DRJ31_04235</name>
    <name evidence="13" type="ORF">DRJ33_06025</name>
</gene>
<keyword evidence="9" id="KW-0501">Molybdenum cofactor biosynthesis</keyword>
<dbReference type="InterPro" id="IPR001453">
    <property type="entry name" value="MoaB/Mog_dom"/>
</dbReference>
<dbReference type="Pfam" id="PF03453">
    <property type="entry name" value="MoeA_N"/>
    <property type="match status" value="1"/>
</dbReference>
<comment type="cofactor">
    <cofactor evidence="1">
        <name>Mg(2+)</name>
        <dbReference type="ChEBI" id="CHEBI:18420"/>
    </cofactor>
</comment>
<evidence type="ECO:0000256" key="7">
    <source>
        <dbReference type="ARBA" id="ARBA00022723"/>
    </source>
</evidence>
<evidence type="ECO:0000256" key="8">
    <source>
        <dbReference type="ARBA" id="ARBA00022842"/>
    </source>
</evidence>
<dbReference type="InterPro" id="IPR005110">
    <property type="entry name" value="MoeA_linker/N"/>
</dbReference>
<evidence type="ECO:0000313" key="12">
    <source>
        <dbReference type="EMBL" id="RLE49646.1"/>
    </source>
</evidence>
<dbReference type="UniPathway" id="UPA00344"/>
<dbReference type="Gene3D" id="2.170.190.11">
    <property type="entry name" value="Molybdopterin biosynthesis moea protein, domain 3"/>
    <property type="match status" value="1"/>
</dbReference>